<dbReference type="InParanoid" id="A0A7J7CPY3"/>
<dbReference type="PANTHER" id="PTHR31896:SF43">
    <property type="entry name" value="PROTEIN ENHANCED PSEUDOMONAS SUSCEPTIBILITY 1"/>
    <property type="match status" value="1"/>
</dbReference>
<evidence type="ECO:0000256" key="1">
    <source>
        <dbReference type="ARBA" id="ARBA00022679"/>
    </source>
</evidence>
<dbReference type="InterPro" id="IPR051283">
    <property type="entry name" value="Sec_Metabolite_Acyltrans"/>
</dbReference>
<dbReference type="OrthoDB" id="1862401at2759"/>
<organism evidence="2 3">
    <name type="scientific">Tripterygium wilfordii</name>
    <name type="common">Thunder God vine</name>
    <dbReference type="NCBI Taxonomy" id="458696"/>
    <lineage>
        <taxon>Eukaryota</taxon>
        <taxon>Viridiplantae</taxon>
        <taxon>Streptophyta</taxon>
        <taxon>Embryophyta</taxon>
        <taxon>Tracheophyta</taxon>
        <taxon>Spermatophyta</taxon>
        <taxon>Magnoliopsida</taxon>
        <taxon>eudicotyledons</taxon>
        <taxon>Gunneridae</taxon>
        <taxon>Pentapetalae</taxon>
        <taxon>rosids</taxon>
        <taxon>fabids</taxon>
        <taxon>Celastrales</taxon>
        <taxon>Celastraceae</taxon>
        <taxon>Tripterygium</taxon>
    </lineage>
</organism>
<evidence type="ECO:0008006" key="4">
    <source>
        <dbReference type="Google" id="ProtNLM"/>
    </source>
</evidence>
<dbReference type="InterPro" id="IPR023213">
    <property type="entry name" value="CAT-like_dom_sf"/>
</dbReference>
<dbReference type="FunCoup" id="A0A7J7CPY3">
    <property type="interactions" value="209"/>
</dbReference>
<dbReference type="Gene3D" id="3.30.559.10">
    <property type="entry name" value="Chloramphenicol acetyltransferase-like domain"/>
    <property type="match status" value="2"/>
</dbReference>
<dbReference type="AlphaFoldDB" id="A0A7J7CPY3"/>
<dbReference type="GO" id="GO:0016740">
    <property type="term" value="F:transferase activity"/>
    <property type="evidence" value="ECO:0007669"/>
    <property type="project" value="UniProtKB-KW"/>
</dbReference>
<gene>
    <name evidence="2" type="ORF">HS088_TW14G00300</name>
</gene>
<accession>A0A7J7CPY3</accession>
<dbReference type="PANTHER" id="PTHR31896">
    <property type="entry name" value="FAMILY REGULATORY PROTEIN, PUTATIVE (AFU_ORTHOLOGUE AFUA_3G14730)-RELATED"/>
    <property type="match status" value="1"/>
</dbReference>
<dbReference type="Proteomes" id="UP000593562">
    <property type="component" value="Unassembled WGS sequence"/>
</dbReference>
<protein>
    <recommendedName>
        <fullName evidence="4">HXXXD-type acyl-transferase family protein</fullName>
    </recommendedName>
</protein>
<dbReference type="Pfam" id="PF02458">
    <property type="entry name" value="Transferase"/>
    <property type="match status" value="1"/>
</dbReference>
<keyword evidence="3" id="KW-1185">Reference proteome</keyword>
<comment type="caution">
    <text evidence="2">The sequence shown here is derived from an EMBL/GenBank/DDBJ whole genome shotgun (WGS) entry which is preliminary data.</text>
</comment>
<dbReference type="EMBL" id="JAAARO010000014">
    <property type="protein sequence ID" value="KAF5736165.1"/>
    <property type="molecule type" value="Genomic_DNA"/>
</dbReference>
<evidence type="ECO:0000313" key="3">
    <source>
        <dbReference type="Proteomes" id="UP000593562"/>
    </source>
</evidence>
<name>A0A7J7CPY3_TRIWF</name>
<proteinExistence type="predicted"/>
<reference evidence="2 3" key="1">
    <citation type="journal article" date="2020" name="Nat. Commun.">
        <title>Genome of Tripterygium wilfordii and identification of cytochrome P450 involved in triptolide biosynthesis.</title>
        <authorList>
            <person name="Tu L."/>
            <person name="Su P."/>
            <person name="Zhang Z."/>
            <person name="Gao L."/>
            <person name="Wang J."/>
            <person name="Hu T."/>
            <person name="Zhou J."/>
            <person name="Zhang Y."/>
            <person name="Zhao Y."/>
            <person name="Liu Y."/>
            <person name="Song Y."/>
            <person name="Tong Y."/>
            <person name="Lu Y."/>
            <person name="Yang J."/>
            <person name="Xu C."/>
            <person name="Jia M."/>
            <person name="Peters R.J."/>
            <person name="Huang L."/>
            <person name="Gao W."/>
        </authorList>
    </citation>
    <scope>NUCLEOTIDE SEQUENCE [LARGE SCALE GENOMIC DNA]</scope>
    <source>
        <strain evidence="3">cv. XIE 37</strain>
        <tissue evidence="2">Leaf</tissue>
    </source>
</reference>
<sequence>MEVILISTSTVKAETSPQPISKIELTPWDLQLLPLQTIQKGLLFHKPKPPQETNSLIQHLKTSLSRTLYFFPPLAGHLSIIEHKDNRISFSIDCNNTGVLFVHTVADGVTIADILEPIYVPSLLYSFFTLNGVRNYEGVSKPVFGVQVTELVDGIFIGCSANHVVADGPTFWNFFNSWAEISRGFNVLSKPPSFNREFLDGLDCPIRIPFSIAHKKSSLTSLEPLHLQDRIFHFSKEKIGELKSRANAEIGTSSISSLQSLLAHIWRSFTRSCDGLHPDQETCIYLAIGARSRVKSIPQQYFGNALQYEATTSKVSDILERGLGYAAFEMNKMIALHTEETLWNSFESWIRNPCPLLKKVLKTGTLATSSSPLYDIYGNDFGWGRPIAVRSGVANKSRGKITVFPGAEEGSVDIEASLPPAILQAMASDAEFMNAVSI</sequence>
<evidence type="ECO:0000313" key="2">
    <source>
        <dbReference type="EMBL" id="KAF5736165.1"/>
    </source>
</evidence>
<keyword evidence="1" id="KW-0808">Transferase</keyword>